<dbReference type="GO" id="GO:0008270">
    <property type="term" value="F:zinc ion binding"/>
    <property type="evidence" value="ECO:0007669"/>
    <property type="project" value="UniProtKB-KW"/>
</dbReference>
<evidence type="ECO:0000256" key="1">
    <source>
        <dbReference type="ARBA" id="ARBA00022723"/>
    </source>
</evidence>
<dbReference type="Proteomes" id="UP000821866">
    <property type="component" value="Unassembled WGS sequence"/>
</dbReference>
<dbReference type="GO" id="GO:0005739">
    <property type="term" value="C:mitochondrion"/>
    <property type="evidence" value="ECO:0007669"/>
    <property type="project" value="TreeGrafter"/>
</dbReference>
<proteinExistence type="predicted"/>
<dbReference type="InterPro" id="IPR024158">
    <property type="entry name" value="Mt_import_TIM15"/>
</dbReference>
<sequence length="274" mass="30639">MPFSSPGSGACLWSASLPPQEIQVDQFLRNGIPAVPVALVPSNDGFIRMKNPKVVQAELRAATSHFHSITVVRQFGRVIGFCKMWGPMGKMFVRSLLLCLRAPKVPWKRCQRCCAGYVGAVAEGHHQKLRRSFFWGANCDQVHCRRTTWIVCVKRMSTATDFKCCPQTVCVSAWPESNDKIRVPVTELQGRMLLSFLCKLCSTRATKLISKVSYEKGVVVIKCHGCSKHHLIADNLGWFPEPDGKRNIEEILASKGEAVRKALLKDEILEVMDP</sequence>
<accession>A0A9J6CT84</accession>
<dbReference type="PROSITE" id="PS51501">
    <property type="entry name" value="ZF_DNL"/>
    <property type="match status" value="1"/>
</dbReference>
<name>A0A9J6CT84_RHIMP</name>
<evidence type="ECO:0000256" key="3">
    <source>
        <dbReference type="ARBA" id="ARBA00022833"/>
    </source>
</evidence>
<reference evidence="6" key="1">
    <citation type="journal article" date="2020" name="Cell">
        <title>Large-Scale Comparative Analyses of Tick Genomes Elucidate Their Genetic Diversity and Vector Capacities.</title>
        <authorList>
            <consortium name="Tick Genome and Microbiome Consortium (TIGMIC)"/>
            <person name="Jia N."/>
            <person name="Wang J."/>
            <person name="Shi W."/>
            <person name="Du L."/>
            <person name="Sun Y."/>
            <person name="Zhan W."/>
            <person name="Jiang J.F."/>
            <person name="Wang Q."/>
            <person name="Zhang B."/>
            <person name="Ji P."/>
            <person name="Bell-Sakyi L."/>
            <person name="Cui X.M."/>
            <person name="Yuan T.T."/>
            <person name="Jiang B.G."/>
            <person name="Yang W.F."/>
            <person name="Lam T.T."/>
            <person name="Chang Q.C."/>
            <person name="Ding S.J."/>
            <person name="Wang X.J."/>
            <person name="Zhu J.G."/>
            <person name="Ruan X.D."/>
            <person name="Zhao L."/>
            <person name="Wei J.T."/>
            <person name="Ye R.Z."/>
            <person name="Que T.C."/>
            <person name="Du C.H."/>
            <person name="Zhou Y.H."/>
            <person name="Cheng J.X."/>
            <person name="Dai P.F."/>
            <person name="Guo W.B."/>
            <person name="Han X.H."/>
            <person name="Huang E.J."/>
            <person name="Li L.F."/>
            <person name="Wei W."/>
            <person name="Gao Y.C."/>
            <person name="Liu J.Z."/>
            <person name="Shao H.Z."/>
            <person name="Wang X."/>
            <person name="Wang C.C."/>
            <person name="Yang T.C."/>
            <person name="Huo Q.B."/>
            <person name="Li W."/>
            <person name="Chen H.Y."/>
            <person name="Chen S.E."/>
            <person name="Zhou L.G."/>
            <person name="Ni X.B."/>
            <person name="Tian J.H."/>
            <person name="Sheng Y."/>
            <person name="Liu T."/>
            <person name="Pan Y.S."/>
            <person name="Xia L.Y."/>
            <person name="Li J."/>
            <person name="Zhao F."/>
            <person name="Cao W.C."/>
        </authorList>
    </citation>
    <scope>NUCLEOTIDE SEQUENCE</scope>
    <source>
        <strain evidence="6">Rmic-2018</strain>
    </source>
</reference>
<dbReference type="EMBL" id="JABSTU010006872">
    <property type="protein sequence ID" value="KAH7931703.1"/>
    <property type="molecule type" value="Genomic_DNA"/>
</dbReference>
<evidence type="ECO:0000259" key="5">
    <source>
        <dbReference type="PROSITE" id="PS51501"/>
    </source>
</evidence>
<evidence type="ECO:0000313" key="6">
    <source>
        <dbReference type="EMBL" id="KAH7931703.1"/>
    </source>
</evidence>
<evidence type="ECO:0000256" key="2">
    <source>
        <dbReference type="ARBA" id="ARBA00022771"/>
    </source>
</evidence>
<dbReference type="PANTHER" id="PTHR20922">
    <property type="entry name" value="DNL-TYPE ZINC FINGER PROTEIN"/>
    <property type="match status" value="1"/>
</dbReference>
<evidence type="ECO:0000313" key="7">
    <source>
        <dbReference type="Proteomes" id="UP000821866"/>
    </source>
</evidence>
<organism evidence="6 7">
    <name type="scientific">Rhipicephalus microplus</name>
    <name type="common">Cattle tick</name>
    <name type="synonym">Boophilus microplus</name>
    <dbReference type="NCBI Taxonomy" id="6941"/>
    <lineage>
        <taxon>Eukaryota</taxon>
        <taxon>Metazoa</taxon>
        <taxon>Ecdysozoa</taxon>
        <taxon>Arthropoda</taxon>
        <taxon>Chelicerata</taxon>
        <taxon>Arachnida</taxon>
        <taxon>Acari</taxon>
        <taxon>Parasitiformes</taxon>
        <taxon>Ixodida</taxon>
        <taxon>Ixodoidea</taxon>
        <taxon>Ixodidae</taxon>
        <taxon>Rhipicephalinae</taxon>
        <taxon>Rhipicephalus</taxon>
        <taxon>Boophilus</taxon>
    </lineage>
</organism>
<dbReference type="InterPro" id="IPR007853">
    <property type="entry name" value="Znf_DNL-typ"/>
</dbReference>
<keyword evidence="7" id="KW-1185">Reference proteome</keyword>
<evidence type="ECO:0000256" key="4">
    <source>
        <dbReference type="PROSITE-ProRule" id="PRU00834"/>
    </source>
</evidence>
<comment type="caution">
    <text evidence="6">The sequence shown here is derived from an EMBL/GenBank/DDBJ whole genome shotgun (WGS) entry which is preliminary data.</text>
</comment>
<dbReference type="PANTHER" id="PTHR20922:SF13">
    <property type="entry name" value="DNL-TYPE ZINC FINGER PROTEIN"/>
    <property type="match status" value="1"/>
</dbReference>
<keyword evidence="2 4" id="KW-0863">Zinc-finger</keyword>
<dbReference type="VEuPathDB" id="VectorBase:LOC119187860"/>
<keyword evidence="3" id="KW-0862">Zinc</keyword>
<dbReference type="GO" id="GO:0051087">
    <property type="term" value="F:protein-folding chaperone binding"/>
    <property type="evidence" value="ECO:0007669"/>
    <property type="project" value="TreeGrafter"/>
</dbReference>
<dbReference type="GO" id="GO:0050821">
    <property type="term" value="P:protein stabilization"/>
    <property type="evidence" value="ECO:0007669"/>
    <property type="project" value="TreeGrafter"/>
</dbReference>
<dbReference type="AlphaFoldDB" id="A0A9J6CT84"/>
<feature type="domain" description="DNL-type" evidence="5">
    <location>
        <begin position="187"/>
        <end position="274"/>
    </location>
</feature>
<gene>
    <name evidence="6" type="ORF">HPB51_029731</name>
</gene>
<dbReference type="Pfam" id="PF05180">
    <property type="entry name" value="zf-DNL"/>
    <property type="match status" value="1"/>
</dbReference>
<reference evidence="6" key="2">
    <citation type="submission" date="2021-09" db="EMBL/GenBank/DDBJ databases">
        <authorList>
            <person name="Jia N."/>
            <person name="Wang J."/>
            <person name="Shi W."/>
            <person name="Du L."/>
            <person name="Sun Y."/>
            <person name="Zhan W."/>
            <person name="Jiang J."/>
            <person name="Wang Q."/>
            <person name="Zhang B."/>
            <person name="Ji P."/>
            <person name="Sakyi L.B."/>
            <person name="Cui X."/>
            <person name="Yuan T."/>
            <person name="Jiang B."/>
            <person name="Yang W."/>
            <person name="Lam T.T.-Y."/>
            <person name="Chang Q."/>
            <person name="Ding S."/>
            <person name="Wang X."/>
            <person name="Zhu J."/>
            <person name="Ruan X."/>
            <person name="Zhao L."/>
            <person name="Wei J."/>
            <person name="Que T."/>
            <person name="Du C."/>
            <person name="Cheng J."/>
            <person name="Dai P."/>
            <person name="Han X."/>
            <person name="Huang E."/>
            <person name="Gao Y."/>
            <person name="Liu J."/>
            <person name="Shao H."/>
            <person name="Ye R."/>
            <person name="Li L."/>
            <person name="Wei W."/>
            <person name="Wang X."/>
            <person name="Wang C."/>
            <person name="Huo Q."/>
            <person name="Li W."/>
            <person name="Guo W."/>
            <person name="Chen H."/>
            <person name="Chen S."/>
            <person name="Zhou L."/>
            <person name="Zhou L."/>
            <person name="Ni X."/>
            <person name="Tian J."/>
            <person name="Zhou Y."/>
            <person name="Sheng Y."/>
            <person name="Liu T."/>
            <person name="Pan Y."/>
            <person name="Xia L."/>
            <person name="Li J."/>
            <person name="Zhao F."/>
            <person name="Cao W."/>
        </authorList>
    </citation>
    <scope>NUCLEOTIDE SEQUENCE</scope>
    <source>
        <strain evidence="6">Rmic-2018</strain>
        <tissue evidence="6">Larvae</tissue>
    </source>
</reference>
<dbReference type="GO" id="GO:0006457">
    <property type="term" value="P:protein folding"/>
    <property type="evidence" value="ECO:0007669"/>
    <property type="project" value="TreeGrafter"/>
</dbReference>
<dbReference type="GO" id="GO:0030150">
    <property type="term" value="P:protein import into mitochondrial matrix"/>
    <property type="evidence" value="ECO:0007669"/>
    <property type="project" value="TreeGrafter"/>
</dbReference>
<protein>
    <recommendedName>
        <fullName evidence="5">DNL-type domain-containing protein</fullName>
    </recommendedName>
</protein>
<keyword evidence="1" id="KW-0479">Metal-binding</keyword>